<dbReference type="EMBL" id="BROD01000001">
    <property type="protein sequence ID" value="GKX65780.1"/>
    <property type="molecule type" value="Genomic_DNA"/>
</dbReference>
<evidence type="ECO:0000313" key="1">
    <source>
        <dbReference type="EMBL" id="GKX65780.1"/>
    </source>
</evidence>
<dbReference type="Proteomes" id="UP001058074">
    <property type="component" value="Unassembled WGS sequence"/>
</dbReference>
<gene>
    <name evidence="1" type="ORF">rsdtw13_10380</name>
</gene>
<evidence type="ECO:0000313" key="2">
    <source>
        <dbReference type="Proteomes" id="UP001058074"/>
    </source>
</evidence>
<name>A0ACB5R9S0_9CLOT</name>
<proteinExistence type="predicted"/>
<organism evidence="1 2">
    <name type="scientific">Inconstantimicrobium mannanitabidum</name>
    <dbReference type="NCBI Taxonomy" id="1604901"/>
    <lineage>
        <taxon>Bacteria</taxon>
        <taxon>Bacillati</taxon>
        <taxon>Bacillota</taxon>
        <taxon>Clostridia</taxon>
        <taxon>Eubacteriales</taxon>
        <taxon>Clostridiaceae</taxon>
        <taxon>Inconstantimicrobium</taxon>
    </lineage>
</organism>
<accession>A0ACB5R9S0</accession>
<keyword evidence="2" id="KW-1185">Reference proteome</keyword>
<protein>
    <submittedName>
        <fullName evidence="1">Uncharacterized protein</fullName>
    </submittedName>
</protein>
<comment type="caution">
    <text evidence="1">The sequence shown here is derived from an EMBL/GenBank/DDBJ whole genome shotgun (WGS) entry which is preliminary data.</text>
</comment>
<reference evidence="1" key="1">
    <citation type="journal article" date="2025" name="Int. J. Syst. Evol. Microbiol.">
        <title>Inconstantimicrobium mannanitabidum sp. nov., a novel member of the family Clostridiaceae isolated from anoxic soil under the treatment of reductive soil disinfestation.</title>
        <authorList>
            <person name="Ueki A."/>
            <person name="Tonouchi A."/>
            <person name="Honma S."/>
            <person name="Kaku N."/>
            <person name="Ueki K."/>
        </authorList>
    </citation>
    <scope>NUCLEOTIDE SEQUENCE</scope>
    <source>
        <strain evidence="1">TW13</strain>
    </source>
</reference>
<sequence>MKKSIIAVLLALLLMLISISTINKYNASKSKNNQPTENSTTKNNPTEAVPNTDADNKTNSIDTNHLKTKATDFNLTDLTGNRVSLSDLKGKKVFLNFWATWCPPCKAEMPEIERLYQETKSSHLVIVAVNIGESSGTVSSFAKSHNYNFKILLDYDQSVAAKYNISSIPASYFIDADGNIVSQHIGAMDINQMKEYINALGK</sequence>